<reference evidence="1 2" key="1">
    <citation type="submission" date="2017-08" db="EMBL/GenBank/DDBJ databases">
        <title>Mesorhizobium wenxinae sp. nov., a novel rhizobial species isolated from root nodules of chickpea (Cicer arietinum L.).</title>
        <authorList>
            <person name="Zhang J."/>
        </authorList>
    </citation>
    <scope>NUCLEOTIDE SEQUENCE [LARGE SCALE GENOMIC DNA]</scope>
    <source>
        <strain evidence="1 2">SDW018</strain>
    </source>
</reference>
<dbReference type="EMBL" id="NPKJ01000019">
    <property type="protein sequence ID" value="PAQ11260.1"/>
    <property type="molecule type" value="Genomic_DNA"/>
</dbReference>
<dbReference type="SUPFAM" id="SSF53254">
    <property type="entry name" value="Phosphoglycerate mutase-like"/>
    <property type="match status" value="1"/>
</dbReference>
<dbReference type="OrthoDB" id="34197at2"/>
<dbReference type="InterPro" id="IPR029033">
    <property type="entry name" value="His_PPase_superfam"/>
</dbReference>
<protein>
    <submittedName>
        <fullName evidence="1">Histidine phosphatase family protein</fullName>
    </submittedName>
</protein>
<dbReference type="AlphaFoldDB" id="A0A271LVB7"/>
<evidence type="ECO:0000313" key="1">
    <source>
        <dbReference type="EMBL" id="PAQ11260.1"/>
    </source>
</evidence>
<organism evidence="1 2">
    <name type="scientific">Mesorhizobium temperatum</name>
    <dbReference type="NCBI Taxonomy" id="241416"/>
    <lineage>
        <taxon>Bacteria</taxon>
        <taxon>Pseudomonadati</taxon>
        <taxon>Pseudomonadota</taxon>
        <taxon>Alphaproteobacteria</taxon>
        <taxon>Hyphomicrobiales</taxon>
        <taxon>Phyllobacteriaceae</taxon>
        <taxon>Mesorhizobium</taxon>
    </lineage>
</organism>
<proteinExistence type="predicted"/>
<sequence length="190" mass="20739">MPTAFFITHPEVSVDPALPVPAWRLSDRGITRMRAFAGSAVLSGLTSIWSRSEAKAIEAAGLLAAGFGLPVQVDEQLGENDRSATGFLPPADFERVADSFFANPHESARGWERAVDAQERVVRAVFRILGTHHDGDIAFIAHGGVGTLLLCKLLDAPISPSHDQPFQGHFFTFELPGYKIIHEWQPIADR</sequence>
<dbReference type="Gene3D" id="3.40.50.1240">
    <property type="entry name" value="Phosphoglycerate mutase-like"/>
    <property type="match status" value="1"/>
</dbReference>
<dbReference type="Proteomes" id="UP000216442">
    <property type="component" value="Unassembled WGS sequence"/>
</dbReference>
<name>A0A271LVB7_9HYPH</name>
<dbReference type="RefSeq" id="WP_095491422.1">
    <property type="nucleotide sequence ID" value="NZ_NPKJ01000019.1"/>
</dbReference>
<comment type="caution">
    <text evidence="1">The sequence shown here is derived from an EMBL/GenBank/DDBJ whole genome shotgun (WGS) entry which is preliminary data.</text>
</comment>
<accession>A0A271LVB7</accession>
<gene>
    <name evidence="1" type="ORF">CIT26_04320</name>
</gene>
<dbReference type="Pfam" id="PF00300">
    <property type="entry name" value="His_Phos_1"/>
    <property type="match status" value="1"/>
</dbReference>
<keyword evidence="2" id="KW-1185">Reference proteome</keyword>
<dbReference type="InterPro" id="IPR013078">
    <property type="entry name" value="His_Pase_superF_clade-1"/>
</dbReference>
<evidence type="ECO:0000313" key="2">
    <source>
        <dbReference type="Proteomes" id="UP000216442"/>
    </source>
</evidence>